<feature type="region of interest" description="Disordered" evidence="1">
    <location>
        <begin position="143"/>
        <end position="170"/>
    </location>
</feature>
<evidence type="ECO:0000313" key="3">
    <source>
        <dbReference type="EMBL" id="KAK4872165.1"/>
    </source>
</evidence>
<dbReference type="AlphaFoldDB" id="A0AAN7PY88"/>
<comment type="caution">
    <text evidence="3">The sequence shown here is derived from an EMBL/GenBank/DDBJ whole genome shotgun (WGS) entry which is preliminary data.</text>
</comment>
<keyword evidence="2" id="KW-0812">Transmembrane</keyword>
<keyword evidence="4" id="KW-1185">Reference proteome</keyword>
<evidence type="ECO:0000256" key="1">
    <source>
        <dbReference type="SAM" id="MobiDB-lite"/>
    </source>
</evidence>
<sequence>MIIAPDKVITSKSIDIVEDEHGHELATVTKFTMLQFANKRVKMLKRSIVFYTLVLNAYVHFQIISTKSISPQFNSEIEHKPSLCLCQNPKPTENRYLRTQSRLSNYSLKTDMEFASPQIKVKKTRTPNLNKTATKVETSFNKVKRTPVLPTSKPKSKLQTPKKRENKQQVHRGNILEKKVTNSAPLSETKIYYVTFNNDKELEEYDFKKIFGRQESSVDDGDATEVATAEETTTETNTSEDTTTTTTTATAITTTKKSTTTQSSGNFTINYEVNNTTYDYSAYGPSNGNEHISITYSPLDQDNYYNQPERYLYSPQGTQDHFQYNHYFAQ</sequence>
<evidence type="ECO:0000313" key="4">
    <source>
        <dbReference type="Proteomes" id="UP001353858"/>
    </source>
</evidence>
<organism evidence="3 4">
    <name type="scientific">Aquatica leii</name>
    <dbReference type="NCBI Taxonomy" id="1421715"/>
    <lineage>
        <taxon>Eukaryota</taxon>
        <taxon>Metazoa</taxon>
        <taxon>Ecdysozoa</taxon>
        <taxon>Arthropoda</taxon>
        <taxon>Hexapoda</taxon>
        <taxon>Insecta</taxon>
        <taxon>Pterygota</taxon>
        <taxon>Neoptera</taxon>
        <taxon>Endopterygota</taxon>
        <taxon>Coleoptera</taxon>
        <taxon>Polyphaga</taxon>
        <taxon>Elateriformia</taxon>
        <taxon>Elateroidea</taxon>
        <taxon>Lampyridae</taxon>
        <taxon>Luciolinae</taxon>
        <taxon>Aquatica</taxon>
    </lineage>
</organism>
<feature type="compositionally biased region" description="Low complexity" evidence="1">
    <location>
        <begin position="224"/>
        <end position="247"/>
    </location>
</feature>
<reference evidence="4" key="1">
    <citation type="submission" date="2023-01" db="EMBL/GenBank/DDBJ databases">
        <title>Key to firefly adult light organ development and bioluminescence: homeobox transcription factors regulate luciferase expression and transportation to peroxisome.</title>
        <authorList>
            <person name="Fu X."/>
        </authorList>
    </citation>
    <scope>NUCLEOTIDE SEQUENCE [LARGE SCALE GENOMIC DNA]</scope>
</reference>
<keyword evidence="2" id="KW-1133">Transmembrane helix</keyword>
<feature type="transmembrane region" description="Helical" evidence="2">
    <location>
        <begin position="48"/>
        <end position="65"/>
    </location>
</feature>
<protein>
    <submittedName>
        <fullName evidence="3">Uncharacterized protein</fullName>
    </submittedName>
</protein>
<dbReference type="EMBL" id="JARPUR010000008">
    <property type="protein sequence ID" value="KAK4872165.1"/>
    <property type="molecule type" value="Genomic_DNA"/>
</dbReference>
<name>A0AAN7PY88_9COLE</name>
<evidence type="ECO:0000256" key="2">
    <source>
        <dbReference type="SAM" id="Phobius"/>
    </source>
</evidence>
<proteinExistence type="predicted"/>
<gene>
    <name evidence="3" type="ORF">RN001_016289</name>
</gene>
<keyword evidence="2" id="KW-0472">Membrane</keyword>
<feature type="region of interest" description="Disordered" evidence="1">
    <location>
        <begin position="216"/>
        <end position="247"/>
    </location>
</feature>
<accession>A0AAN7PY88</accession>
<dbReference type="Proteomes" id="UP001353858">
    <property type="component" value="Unassembled WGS sequence"/>
</dbReference>